<name>A0A9P1MZY0_9PELO</name>
<gene>
    <name evidence="2" type="ORF">CAMP_LOCUS9061</name>
</gene>
<sequence length="162" mass="18183">MYISLIILSCLCLNSIYAMKSSKKCPTAQINDKEAMKDLVELIIDVHKGSNVFTPNFKMIFFDQDKPMSSEEWINSLKQNGPTRVNFNNSTAFSKGNLRCYHIQSIDSKSKHSIMLKSLRQVDGFWKYTDGMDNVEQLGNSYHYDEEAGTSSGGASSSAKSI</sequence>
<evidence type="ECO:0000256" key="1">
    <source>
        <dbReference type="SAM" id="SignalP"/>
    </source>
</evidence>
<evidence type="ECO:0000313" key="3">
    <source>
        <dbReference type="Proteomes" id="UP001152747"/>
    </source>
</evidence>
<protein>
    <submittedName>
        <fullName evidence="2">Uncharacterized protein</fullName>
    </submittedName>
</protein>
<proteinExistence type="predicted"/>
<reference evidence="2" key="1">
    <citation type="submission" date="2022-11" db="EMBL/GenBank/DDBJ databases">
        <authorList>
            <person name="Kikuchi T."/>
        </authorList>
    </citation>
    <scope>NUCLEOTIDE SEQUENCE</scope>
    <source>
        <strain evidence="2">PS1010</strain>
    </source>
</reference>
<dbReference type="Proteomes" id="UP001152747">
    <property type="component" value="Unassembled WGS sequence"/>
</dbReference>
<comment type="caution">
    <text evidence="2">The sequence shown here is derived from an EMBL/GenBank/DDBJ whole genome shotgun (WGS) entry which is preliminary data.</text>
</comment>
<accession>A0A9P1MZY0</accession>
<keyword evidence="3" id="KW-1185">Reference proteome</keyword>
<dbReference type="EMBL" id="CANHGI010000003">
    <property type="protein sequence ID" value="CAI5446424.1"/>
    <property type="molecule type" value="Genomic_DNA"/>
</dbReference>
<evidence type="ECO:0000313" key="2">
    <source>
        <dbReference type="EMBL" id="CAI5446424.1"/>
    </source>
</evidence>
<dbReference type="AlphaFoldDB" id="A0A9P1MZY0"/>
<feature type="signal peptide" evidence="1">
    <location>
        <begin position="1"/>
        <end position="18"/>
    </location>
</feature>
<feature type="chain" id="PRO_5040443644" evidence="1">
    <location>
        <begin position="19"/>
        <end position="162"/>
    </location>
</feature>
<organism evidence="2 3">
    <name type="scientific">Caenorhabditis angaria</name>
    <dbReference type="NCBI Taxonomy" id="860376"/>
    <lineage>
        <taxon>Eukaryota</taxon>
        <taxon>Metazoa</taxon>
        <taxon>Ecdysozoa</taxon>
        <taxon>Nematoda</taxon>
        <taxon>Chromadorea</taxon>
        <taxon>Rhabditida</taxon>
        <taxon>Rhabditina</taxon>
        <taxon>Rhabditomorpha</taxon>
        <taxon>Rhabditoidea</taxon>
        <taxon>Rhabditidae</taxon>
        <taxon>Peloderinae</taxon>
        <taxon>Caenorhabditis</taxon>
    </lineage>
</organism>
<keyword evidence="1" id="KW-0732">Signal</keyword>